<evidence type="ECO:0000313" key="2">
    <source>
        <dbReference type="EMBL" id="GAF25178.1"/>
    </source>
</evidence>
<proteinExistence type="predicted"/>
<feature type="transmembrane region" description="Helical" evidence="1">
    <location>
        <begin position="106"/>
        <end position="130"/>
    </location>
</feature>
<keyword evidence="1" id="KW-1133">Transmembrane helix</keyword>
<dbReference type="Proteomes" id="UP000063718">
    <property type="component" value="Unassembled WGS sequence"/>
</dbReference>
<feature type="transmembrane region" description="Helical" evidence="1">
    <location>
        <begin position="37"/>
        <end position="55"/>
    </location>
</feature>
<evidence type="ECO:0000256" key="1">
    <source>
        <dbReference type="SAM" id="Phobius"/>
    </source>
</evidence>
<keyword evidence="1" id="KW-0812">Transmembrane</keyword>
<feature type="transmembrane region" description="Helical" evidence="1">
    <location>
        <begin position="75"/>
        <end position="94"/>
    </location>
</feature>
<gene>
    <name evidence="2" type="ORF">MTY_0508</name>
</gene>
<feature type="transmembrane region" description="Helical" evidence="1">
    <location>
        <begin position="150"/>
        <end position="168"/>
    </location>
</feature>
<protein>
    <submittedName>
        <fullName evidence="2">NAD-dependent aldehyde dehydrogenases</fullName>
    </submittedName>
</protein>
<keyword evidence="1" id="KW-0472">Membrane</keyword>
<accession>A0A0S6U880</accession>
<dbReference type="AlphaFoldDB" id="A0A0S6U880"/>
<organism evidence="2">
    <name type="scientific">Moorella thermoacetica Y72</name>
    <dbReference type="NCBI Taxonomy" id="1325331"/>
    <lineage>
        <taxon>Bacteria</taxon>
        <taxon>Bacillati</taxon>
        <taxon>Bacillota</taxon>
        <taxon>Clostridia</taxon>
        <taxon>Neomoorellales</taxon>
        <taxon>Neomoorellaceae</taxon>
        <taxon>Neomoorella</taxon>
    </lineage>
</organism>
<dbReference type="EMBL" id="DF238840">
    <property type="protein sequence ID" value="GAF25178.1"/>
    <property type="molecule type" value="Genomic_DNA"/>
</dbReference>
<name>A0A0S6U880_NEOTH</name>
<reference evidence="2" key="1">
    <citation type="journal article" date="2014" name="Gene">
        <title>Genome-guided analysis of transformation efficiency and carbon dioxide assimilation by Moorella thermoacetica Y72.</title>
        <authorList>
            <person name="Tsukahara K."/>
            <person name="Kita A."/>
            <person name="Nakashimada Y."/>
            <person name="Hoshino T."/>
            <person name="Murakami K."/>
        </authorList>
    </citation>
    <scope>NUCLEOTIDE SEQUENCE [LARGE SCALE GENOMIC DNA]</scope>
    <source>
        <strain evidence="2">Y72</strain>
    </source>
</reference>
<sequence>MLTFFIYYASSQKLIRKNCKQEVGEEMNYGKGPGLKSVLVGLTAAMALVGFYFFLVSLSSRSWQHSLELLSQDRFYVAAIAIGFGIQTGLYNYIRSRQKILHAGGAGAVAATGTGASTVSMVACCLHHIGELLPVIGASGAAIFLEQYRYPVMWLGIAINLLGIYLLLRLMARHNLWPFRIAIIK</sequence>